<evidence type="ECO:0000313" key="7">
    <source>
        <dbReference type="Proteomes" id="UP000694416"/>
    </source>
</evidence>
<proteinExistence type="predicted"/>
<dbReference type="SMART" id="SM00184">
    <property type="entry name" value="RING"/>
    <property type="match status" value="1"/>
</dbReference>
<evidence type="ECO:0000256" key="2">
    <source>
        <dbReference type="ARBA" id="ARBA00022771"/>
    </source>
</evidence>
<protein>
    <recommendedName>
        <fullName evidence="5">RING-type domain-containing protein</fullName>
    </recommendedName>
</protein>
<keyword evidence="3" id="KW-0862">Zinc</keyword>
<reference evidence="6" key="2">
    <citation type="submission" date="2025-09" db="UniProtKB">
        <authorList>
            <consortium name="Ensembl"/>
        </authorList>
    </citation>
    <scope>IDENTIFICATION</scope>
</reference>
<accession>A0A8C9IT50</accession>
<dbReference type="Ensembl" id="ENSPTET00000051626.1">
    <property type="protein sequence ID" value="ENSPTEP00000038268.1"/>
    <property type="gene ID" value="ENSPTEG00000035618.1"/>
</dbReference>
<evidence type="ECO:0000313" key="6">
    <source>
        <dbReference type="Ensembl" id="ENSPTEP00000038268.1"/>
    </source>
</evidence>
<dbReference type="InterPro" id="IPR001841">
    <property type="entry name" value="Znf_RING"/>
</dbReference>
<dbReference type="SUPFAM" id="SSF57850">
    <property type="entry name" value="RING/U-box"/>
    <property type="match status" value="1"/>
</dbReference>
<dbReference type="PANTHER" id="PTHR12138">
    <property type="entry name" value="PRIMATE-EXPANDED PROTEIN FAMILY"/>
    <property type="match status" value="1"/>
</dbReference>
<dbReference type="PRINTS" id="PR02045">
    <property type="entry name" value="F138DOMAIN"/>
</dbReference>
<evidence type="ECO:0000259" key="5">
    <source>
        <dbReference type="PROSITE" id="PS50089"/>
    </source>
</evidence>
<evidence type="ECO:0000256" key="3">
    <source>
        <dbReference type="ARBA" id="ARBA00022833"/>
    </source>
</evidence>
<dbReference type="GO" id="GO:0008270">
    <property type="term" value="F:zinc ion binding"/>
    <property type="evidence" value="ECO:0007669"/>
    <property type="project" value="UniProtKB-KW"/>
</dbReference>
<organism evidence="6 7">
    <name type="scientific">Piliocolobus tephrosceles</name>
    <name type="common">Ugandan red Colobus</name>
    <dbReference type="NCBI Taxonomy" id="591936"/>
    <lineage>
        <taxon>Eukaryota</taxon>
        <taxon>Metazoa</taxon>
        <taxon>Chordata</taxon>
        <taxon>Craniata</taxon>
        <taxon>Vertebrata</taxon>
        <taxon>Euteleostomi</taxon>
        <taxon>Mammalia</taxon>
        <taxon>Eutheria</taxon>
        <taxon>Euarchontoglires</taxon>
        <taxon>Primates</taxon>
        <taxon>Haplorrhini</taxon>
        <taxon>Catarrhini</taxon>
        <taxon>Cercopithecidae</taxon>
        <taxon>Colobinae</taxon>
        <taxon>Piliocolobus</taxon>
    </lineage>
</organism>
<keyword evidence="1" id="KW-0479">Metal-binding</keyword>
<dbReference type="PROSITE" id="PS50089">
    <property type="entry name" value="ZF_RING_2"/>
    <property type="match status" value="1"/>
</dbReference>
<sequence length="144" mass="16537">MELVTALVNLQEESSCPICLEYLKDPVTINCGHNFCCSCLNVSWKDLDDTFPCPVCRFCFPYKSFRRNPQLRNLTEIAKQLHIRRTHCKLRLPGSRHSPASASRVAGTTDARHHARLVFFFFLYFLVETGFHRVSQDGLDLLTS</sequence>
<dbReference type="Gene3D" id="3.30.40.10">
    <property type="entry name" value="Zinc/RING finger domain, C3HC4 (zinc finger)"/>
    <property type="match status" value="1"/>
</dbReference>
<dbReference type="AlphaFoldDB" id="A0A8C9IT50"/>
<keyword evidence="2 4" id="KW-0863">Zinc-finger</keyword>
<feature type="domain" description="RING-type" evidence="5">
    <location>
        <begin position="16"/>
        <end position="57"/>
    </location>
</feature>
<dbReference type="InterPro" id="IPR017907">
    <property type="entry name" value="Znf_RING_CS"/>
</dbReference>
<evidence type="ECO:0000256" key="1">
    <source>
        <dbReference type="ARBA" id="ARBA00022723"/>
    </source>
</evidence>
<dbReference type="Pfam" id="PF15227">
    <property type="entry name" value="zf-C3HC4_4"/>
    <property type="match status" value="1"/>
</dbReference>
<dbReference type="InterPro" id="IPR013083">
    <property type="entry name" value="Znf_RING/FYVE/PHD"/>
</dbReference>
<evidence type="ECO:0000256" key="4">
    <source>
        <dbReference type="PROSITE-ProRule" id="PRU00175"/>
    </source>
</evidence>
<dbReference type="Proteomes" id="UP000694416">
    <property type="component" value="Unplaced"/>
</dbReference>
<dbReference type="PANTHER" id="PTHR12138:SF75">
    <property type="entry name" value="SECRETED PROTEIN"/>
    <property type="match status" value="1"/>
</dbReference>
<reference evidence="6" key="1">
    <citation type="submission" date="2025-08" db="UniProtKB">
        <authorList>
            <consortium name="Ensembl"/>
        </authorList>
    </citation>
    <scope>IDENTIFICATION</scope>
</reference>
<dbReference type="PROSITE" id="PS00518">
    <property type="entry name" value="ZF_RING_1"/>
    <property type="match status" value="1"/>
</dbReference>
<name>A0A8C9IT50_9PRIM</name>
<keyword evidence="7" id="KW-1185">Reference proteome</keyword>